<name>A0A3D8K0E4_9BURK</name>
<evidence type="ECO:0000313" key="3">
    <source>
        <dbReference type="Proteomes" id="UP000256838"/>
    </source>
</evidence>
<proteinExistence type="predicted"/>
<dbReference type="AlphaFoldDB" id="A0A3D8K0E4"/>
<sequence length="196" mass="21528">MMKQTHAIAFPPKVTVLTGHVENLRRGVPAKDHLARFRIAGTTVQVRLDELPGSFDALSEAMKTGEEVAVEMVLARDRGAQFYWLLSPRREIMSHSWHDRIRDVLRPLRVWSGAGSVAALVAITTMFKTIHAGAPAGWIVASIAALIVASLMLCIFSFHLVGAVVVLRQRASSLQLERLMTQQRQALGNESPLQGG</sequence>
<feature type="transmembrane region" description="Helical" evidence="1">
    <location>
        <begin position="136"/>
        <end position="167"/>
    </location>
</feature>
<keyword evidence="1" id="KW-0812">Transmembrane</keyword>
<accession>A0A3D8K0E4</accession>
<dbReference type="EMBL" id="QRGA01000006">
    <property type="protein sequence ID" value="RDU98897.1"/>
    <property type="molecule type" value="Genomic_DNA"/>
</dbReference>
<evidence type="ECO:0000313" key="2">
    <source>
        <dbReference type="EMBL" id="RDU98897.1"/>
    </source>
</evidence>
<keyword evidence="1" id="KW-1133">Transmembrane helix</keyword>
<gene>
    <name evidence="2" type="ORF">DWV00_11635</name>
</gene>
<dbReference type="RefSeq" id="WP_115533714.1">
    <property type="nucleotide sequence ID" value="NZ_QRGA01000006.1"/>
</dbReference>
<keyword evidence="3" id="KW-1185">Reference proteome</keyword>
<protein>
    <submittedName>
        <fullName evidence="2">Uncharacterized protein</fullName>
    </submittedName>
</protein>
<comment type="caution">
    <text evidence="2">The sequence shown here is derived from an EMBL/GenBank/DDBJ whole genome shotgun (WGS) entry which is preliminary data.</text>
</comment>
<dbReference type="Proteomes" id="UP000256838">
    <property type="component" value="Unassembled WGS sequence"/>
</dbReference>
<evidence type="ECO:0000256" key="1">
    <source>
        <dbReference type="SAM" id="Phobius"/>
    </source>
</evidence>
<organism evidence="2 3">
    <name type="scientific">Trinickia dinghuensis</name>
    <dbReference type="NCBI Taxonomy" id="2291023"/>
    <lineage>
        <taxon>Bacteria</taxon>
        <taxon>Pseudomonadati</taxon>
        <taxon>Pseudomonadota</taxon>
        <taxon>Betaproteobacteria</taxon>
        <taxon>Burkholderiales</taxon>
        <taxon>Burkholderiaceae</taxon>
        <taxon>Trinickia</taxon>
    </lineage>
</organism>
<keyword evidence="1" id="KW-0472">Membrane</keyword>
<feature type="transmembrane region" description="Helical" evidence="1">
    <location>
        <begin position="110"/>
        <end position="130"/>
    </location>
</feature>
<reference evidence="2 3" key="1">
    <citation type="submission" date="2018-08" db="EMBL/GenBank/DDBJ databases">
        <title>Paraburkholderia sp. DHOM06 isolated from forest soil.</title>
        <authorList>
            <person name="Gao Z.-H."/>
            <person name="Qiu L.-H."/>
        </authorList>
    </citation>
    <scope>NUCLEOTIDE SEQUENCE [LARGE SCALE GENOMIC DNA]</scope>
    <source>
        <strain evidence="2 3">DHOM06</strain>
    </source>
</reference>